<dbReference type="HOGENOM" id="CLU_3422861_0_0_9"/>
<organism evidence="2 3">
    <name type="scientific">Eubacterium callanderi</name>
    <dbReference type="NCBI Taxonomy" id="53442"/>
    <lineage>
        <taxon>Bacteria</taxon>
        <taxon>Bacillati</taxon>
        <taxon>Bacillota</taxon>
        <taxon>Clostridia</taxon>
        <taxon>Eubacteriales</taxon>
        <taxon>Eubacteriaceae</taxon>
        <taxon>Eubacterium</taxon>
    </lineage>
</organism>
<reference key="1">
    <citation type="submission" date="2010-09" db="EMBL/GenBank/DDBJ databases">
        <authorList>
            <person name="Roh H."/>
            <person name="Ko H.-J."/>
            <person name="Kim D."/>
            <person name="Choi D.G."/>
            <person name="Park S."/>
            <person name="Kim S."/>
            <person name="Kim K.H."/>
            <person name="Chang I.S."/>
            <person name="Choi I.-G."/>
        </authorList>
    </citation>
    <scope>NUCLEOTIDE SEQUENCE</scope>
    <source>
        <strain>KIST612</strain>
    </source>
</reference>
<accession>E3GQ51</accession>
<protein>
    <submittedName>
        <fullName evidence="2">Uncharacterized protein</fullName>
    </submittedName>
</protein>
<feature type="compositionally biased region" description="Acidic residues" evidence="1">
    <location>
        <begin position="14"/>
        <end position="23"/>
    </location>
</feature>
<keyword evidence="3" id="KW-1185">Reference proteome</keyword>
<dbReference type="KEGG" id="elm:ELI_4158"/>
<gene>
    <name evidence="2" type="ordered locus">ELI_4158</name>
</gene>
<feature type="compositionally biased region" description="Polar residues" evidence="1">
    <location>
        <begin position="1"/>
        <end position="13"/>
    </location>
</feature>
<evidence type="ECO:0000256" key="1">
    <source>
        <dbReference type="SAM" id="MobiDB-lite"/>
    </source>
</evidence>
<dbReference type="Proteomes" id="UP000006873">
    <property type="component" value="Chromosome"/>
</dbReference>
<dbReference type="EMBL" id="CP002273">
    <property type="protein sequence ID" value="ADO39100.1"/>
    <property type="molecule type" value="Genomic_DNA"/>
</dbReference>
<proteinExistence type="predicted"/>
<sequence length="23" mass="2433">MSRQANASGNEANANDEEIILKG</sequence>
<feature type="region of interest" description="Disordered" evidence="1">
    <location>
        <begin position="1"/>
        <end position="23"/>
    </location>
</feature>
<evidence type="ECO:0000313" key="3">
    <source>
        <dbReference type="Proteomes" id="UP000006873"/>
    </source>
</evidence>
<evidence type="ECO:0000313" key="2">
    <source>
        <dbReference type="EMBL" id="ADO39100.1"/>
    </source>
</evidence>
<name>E3GQ51_9FIRM</name>
<dbReference type="AlphaFoldDB" id="E3GQ51"/>
<reference evidence="2 3" key="2">
    <citation type="journal article" date="2011" name="J. Bacteriol.">
        <title>Complete genome sequence of a carbon monoxide-utilizing acetogen, Eubacterium limosum KIST612.</title>
        <authorList>
            <person name="Roh H."/>
            <person name="Ko H.J."/>
            <person name="Kim D."/>
            <person name="Choi D.G."/>
            <person name="Park S."/>
            <person name="Kim S."/>
            <person name="Chang I.S."/>
            <person name="Choi I.G."/>
        </authorList>
    </citation>
    <scope>NUCLEOTIDE SEQUENCE [LARGE SCALE GENOMIC DNA]</scope>
    <source>
        <strain evidence="2 3">KIST612</strain>
    </source>
</reference>